<evidence type="ECO:0000256" key="5">
    <source>
        <dbReference type="RuleBase" id="RU004478"/>
    </source>
</evidence>
<evidence type="ECO:0000313" key="8">
    <source>
        <dbReference type="Proteomes" id="UP000006073"/>
    </source>
</evidence>
<dbReference type="GO" id="GO:0051082">
    <property type="term" value="F:unfolded protein binding"/>
    <property type="evidence" value="ECO:0007669"/>
    <property type="project" value="TreeGrafter"/>
</dbReference>
<dbReference type="GO" id="GO:0051087">
    <property type="term" value="F:protein-folding chaperone binding"/>
    <property type="evidence" value="ECO:0007669"/>
    <property type="project" value="InterPro"/>
</dbReference>
<dbReference type="InterPro" id="IPR013805">
    <property type="entry name" value="GrpE_CC"/>
</dbReference>
<dbReference type="OrthoDB" id="9812586at2"/>
<evidence type="ECO:0000256" key="6">
    <source>
        <dbReference type="SAM" id="MobiDB-lite"/>
    </source>
</evidence>
<dbReference type="STRING" id="1189612.A33Q_0404"/>
<keyword evidence="8" id="KW-1185">Reference proteome</keyword>
<dbReference type="InterPro" id="IPR009012">
    <property type="entry name" value="GrpE_head"/>
</dbReference>
<dbReference type="GO" id="GO:0000774">
    <property type="term" value="F:adenyl-nucleotide exchange factor activity"/>
    <property type="evidence" value="ECO:0007669"/>
    <property type="project" value="InterPro"/>
</dbReference>
<dbReference type="eggNOG" id="COG0576">
    <property type="taxonomic scope" value="Bacteria"/>
</dbReference>
<dbReference type="RefSeq" id="WP_009034142.1">
    <property type="nucleotide sequence ID" value="NZ_ALWO02000011.1"/>
</dbReference>
<organism evidence="7 8">
    <name type="scientific">Indibacter alkaliphilus (strain CCUG 57479 / KCTC 22604 / LW1)</name>
    <dbReference type="NCBI Taxonomy" id="1189612"/>
    <lineage>
        <taxon>Bacteria</taxon>
        <taxon>Pseudomonadati</taxon>
        <taxon>Bacteroidota</taxon>
        <taxon>Cytophagia</taxon>
        <taxon>Cytophagales</taxon>
        <taxon>Cyclobacteriaceae</taxon>
    </lineage>
</organism>
<dbReference type="SUPFAM" id="SSF58014">
    <property type="entry name" value="Coiled-coil domain of nucleotide exchange factor GrpE"/>
    <property type="match status" value="1"/>
</dbReference>
<dbReference type="Gene3D" id="3.90.20.20">
    <property type="match status" value="1"/>
</dbReference>
<feature type="region of interest" description="Disordered" evidence="6">
    <location>
        <begin position="1"/>
        <end position="48"/>
    </location>
</feature>
<dbReference type="Gene3D" id="2.30.22.10">
    <property type="entry name" value="Head domain of nucleotide exchange factor GrpE"/>
    <property type="match status" value="1"/>
</dbReference>
<dbReference type="HAMAP" id="MF_01151">
    <property type="entry name" value="GrpE"/>
    <property type="match status" value="1"/>
</dbReference>
<evidence type="ECO:0000313" key="7">
    <source>
        <dbReference type="EMBL" id="EOZ99723.1"/>
    </source>
</evidence>
<dbReference type="Pfam" id="PF01025">
    <property type="entry name" value="GrpE"/>
    <property type="match status" value="1"/>
</dbReference>
<dbReference type="EMBL" id="ALWO02000011">
    <property type="protein sequence ID" value="EOZ99723.1"/>
    <property type="molecule type" value="Genomic_DNA"/>
</dbReference>
<dbReference type="Proteomes" id="UP000006073">
    <property type="component" value="Unassembled WGS sequence"/>
</dbReference>
<keyword evidence="2 3" id="KW-0143">Chaperone</keyword>
<dbReference type="PROSITE" id="PS01071">
    <property type="entry name" value="GRPE"/>
    <property type="match status" value="1"/>
</dbReference>
<reference evidence="7 8" key="1">
    <citation type="journal article" date="2013" name="Genome Announc.">
        <title>Draft Genome Sequence of Indibacter alkaliphilus Strain LW1T, Isolated from Lonar Lake, a Haloalkaline Lake in the Buldana District of Maharashtra, India.</title>
        <authorList>
            <person name="Singh A."/>
            <person name="Kumar Jangir P."/>
            <person name="Sharma R."/>
            <person name="Singh A."/>
            <person name="Kumar Pinnaka A."/>
            <person name="Shivaji S."/>
        </authorList>
    </citation>
    <scope>NUCLEOTIDE SEQUENCE [LARGE SCALE GENOMIC DNA]</scope>
    <source>
        <strain evidence="8">CCUG 57479 / KCTC 22604 / LW1</strain>
    </source>
</reference>
<dbReference type="GO" id="GO:0006457">
    <property type="term" value="P:protein folding"/>
    <property type="evidence" value="ECO:0007669"/>
    <property type="project" value="InterPro"/>
</dbReference>
<feature type="compositionally biased region" description="Low complexity" evidence="6">
    <location>
        <begin position="30"/>
        <end position="43"/>
    </location>
</feature>
<evidence type="ECO:0000256" key="4">
    <source>
        <dbReference type="RuleBase" id="RU000639"/>
    </source>
</evidence>
<dbReference type="InterPro" id="IPR000740">
    <property type="entry name" value="GrpE"/>
</dbReference>
<dbReference type="GO" id="GO:0042803">
    <property type="term" value="F:protein homodimerization activity"/>
    <property type="evidence" value="ECO:0007669"/>
    <property type="project" value="InterPro"/>
</dbReference>
<accession>S2EBH5</accession>
<comment type="subcellular location">
    <subcellularLocation>
        <location evidence="3">Cytoplasm</location>
    </subcellularLocation>
</comment>
<keyword evidence="3 4" id="KW-0346">Stress response</keyword>
<keyword evidence="3" id="KW-0963">Cytoplasm</keyword>
<name>S2EBH5_INDAL</name>
<dbReference type="PANTHER" id="PTHR21237:SF23">
    <property type="entry name" value="GRPE PROTEIN HOMOLOG, MITOCHONDRIAL"/>
    <property type="match status" value="1"/>
</dbReference>
<dbReference type="CDD" id="cd00446">
    <property type="entry name" value="GrpE"/>
    <property type="match status" value="1"/>
</dbReference>
<dbReference type="PRINTS" id="PR00773">
    <property type="entry name" value="GRPEPROTEIN"/>
</dbReference>
<comment type="similarity">
    <text evidence="1 3 5">Belongs to the GrpE family.</text>
</comment>
<gene>
    <name evidence="3" type="primary">grpE</name>
    <name evidence="7" type="ORF">A33Q_0404</name>
</gene>
<evidence type="ECO:0000256" key="2">
    <source>
        <dbReference type="ARBA" id="ARBA00023186"/>
    </source>
</evidence>
<proteinExistence type="inferred from homology"/>
<comment type="function">
    <text evidence="3 4">Participates actively in the response to hyperosmotic and heat shock by preventing the aggregation of stress-denatured proteins, in association with DnaK and GrpE. It is the nucleotide exchange factor for DnaK and may function as a thermosensor. Unfolded proteins bind initially to DnaJ; upon interaction with the DnaJ-bound protein, DnaK hydrolyzes its bound ATP, resulting in the formation of a stable complex. GrpE releases ADP from DnaK; ATP binding to DnaK triggers the release of the substrate protein, thus completing the reaction cycle. Several rounds of ATP-dependent interactions between DnaJ, DnaK and GrpE are required for fully efficient folding.</text>
</comment>
<sequence length="193" mass="22046">MQEKEIINEEQETSNEVNQDQNTDPKENTENNQEPSSSESPELSQEEKLQFEVQELKDKYLRLYSEFDNYRRRTAKEKLDLIKTASEDLIKDILPIVDDFERAFKASEGLDDAVKVREGNQLVFQKLVKTLETKGVKVMDDLIGKPFDAETQEAITQIPAPNDEMKGKVIDVVEKGYTLGDKVVRYAKVVTGA</sequence>
<comment type="subunit">
    <text evidence="3">Homodimer.</text>
</comment>
<protein>
    <recommendedName>
        <fullName evidence="3 4">Protein GrpE</fullName>
    </recommendedName>
    <alternativeName>
        <fullName evidence="3">HSP-70 cofactor</fullName>
    </alternativeName>
</protein>
<dbReference type="SUPFAM" id="SSF51064">
    <property type="entry name" value="Head domain of nucleotide exchange factor GrpE"/>
    <property type="match status" value="1"/>
</dbReference>
<evidence type="ECO:0000256" key="3">
    <source>
        <dbReference type="HAMAP-Rule" id="MF_01151"/>
    </source>
</evidence>
<dbReference type="GO" id="GO:0005737">
    <property type="term" value="C:cytoplasm"/>
    <property type="evidence" value="ECO:0007669"/>
    <property type="project" value="UniProtKB-SubCell"/>
</dbReference>
<evidence type="ECO:0000256" key="1">
    <source>
        <dbReference type="ARBA" id="ARBA00009054"/>
    </source>
</evidence>
<dbReference type="AlphaFoldDB" id="S2EBH5"/>
<comment type="caution">
    <text evidence="7">The sequence shown here is derived from an EMBL/GenBank/DDBJ whole genome shotgun (WGS) entry which is preliminary data.</text>
</comment>
<dbReference type="PANTHER" id="PTHR21237">
    <property type="entry name" value="GRPE PROTEIN"/>
    <property type="match status" value="1"/>
</dbReference>